<dbReference type="KEGG" id="lez:GLE_2136"/>
<dbReference type="PATRIC" id="fig|69.6.peg.2100"/>
<sequence length="341" mass="35835">MTRTGRCFAVAALALLVTACGAKTEAEQLAGLRDGLAYTQYRRVSESGLPAALQAYRFGAQFSDKAGVAPSELPQFGPADLCIAHLLLAYAALGADKTTIAVAETDIVEAQDCAAFDDLAAASLRSVAFQRLEWPQLAQAESERVWAAQNQTDGEFSKGPAGQMMALHLGLGYLAVSEKRWDRAQIHADALGQMLRAPWLGKIAGAGVAVQEGRTRDALIALKRLSEDPSVPGGVRKELAGFIAQAEAKGGDVDSFAFMPRLVTTLAWDAVKAHGPEAMRAATRLADEQALKPMGESLQKGVGQAGEAAGGWWRKAREALSSPEPAAPAEKTGEQPAGPAA</sequence>
<dbReference type="OrthoDB" id="6007234at2"/>
<organism evidence="3 4">
    <name type="scientific">Lysobacter enzymogenes</name>
    <dbReference type="NCBI Taxonomy" id="69"/>
    <lineage>
        <taxon>Bacteria</taxon>
        <taxon>Pseudomonadati</taxon>
        <taxon>Pseudomonadota</taxon>
        <taxon>Gammaproteobacteria</taxon>
        <taxon>Lysobacterales</taxon>
        <taxon>Lysobacteraceae</taxon>
        <taxon>Lysobacter</taxon>
    </lineage>
</organism>
<keyword evidence="2" id="KW-0732">Signal</keyword>
<keyword evidence="3" id="KW-0449">Lipoprotein</keyword>
<feature type="chain" id="PRO_5044195520" evidence="2">
    <location>
        <begin position="23"/>
        <end position="341"/>
    </location>
</feature>
<evidence type="ECO:0000313" key="4">
    <source>
        <dbReference type="Proteomes" id="UP000061569"/>
    </source>
</evidence>
<feature type="compositionally biased region" description="Low complexity" evidence="1">
    <location>
        <begin position="319"/>
        <end position="330"/>
    </location>
</feature>
<evidence type="ECO:0000256" key="2">
    <source>
        <dbReference type="SAM" id="SignalP"/>
    </source>
</evidence>
<reference evidence="3 4" key="1">
    <citation type="submission" date="2015-11" db="EMBL/GenBank/DDBJ databases">
        <title>Genome sequences of Lysobacter enzymogenes strain C3 and Lysobacter antibioticus ATCC 29479.</title>
        <authorList>
            <person name="Kobayashi D.Y."/>
        </authorList>
    </citation>
    <scope>NUCLEOTIDE SEQUENCE [LARGE SCALE GENOMIC DNA]</scope>
    <source>
        <strain evidence="3 4">C3</strain>
    </source>
</reference>
<evidence type="ECO:0000313" key="3">
    <source>
        <dbReference type="EMBL" id="ALN57486.1"/>
    </source>
</evidence>
<gene>
    <name evidence="3" type="ORF">GLE_2136</name>
</gene>
<accession>A0A0S2DGF7</accession>
<evidence type="ECO:0000256" key="1">
    <source>
        <dbReference type="SAM" id="MobiDB-lite"/>
    </source>
</evidence>
<dbReference type="PROSITE" id="PS51257">
    <property type="entry name" value="PROKAR_LIPOPROTEIN"/>
    <property type="match status" value="1"/>
</dbReference>
<proteinExistence type="predicted"/>
<feature type="signal peptide" evidence="2">
    <location>
        <begin position="1"/>
        <end position="22"/>
    </location>
</feature>
<dbReference type="Proteomes" id="UP000061569">
    <property type="component" value="Chromosome"/>
</dbReference>
<dbReference type="EMBL" id="CP013140">
    <property type="protein sequence ID" value="ALN57486.1"/>
    <property type="molecule type" value="Genomic_DNA"/>
</dbReference>
<feature type="region of interest" description="Disordered" evidence="1">
    <location>
        <begin position="298"/>
        <end position="341"/>
    </location>
</feature>
<dbReference type="STRING" id="69.GLE_2136"/>
<protein>
    <submittedName>
        <fullName evidence="3">Lipoprotein</fullName>
    </submittedName>
</protein>
<dbReference type="AlphaFoldDB" id="A0A0S2DGF7"/>
<name>A0A0S2DGF7_LYSEN</name>